<evidence type="ECO:0000256" key="11">
    <source>
        <dbReference type="ARBA" id="ARBA00077930"/>
    </source>
</evidence>
<evidence type="ECO:0000256" key="2">
    <source>
        <dbReference type="ARBA" id="ARBA00005785"/>
    </source>
</evidence>
<dbReference type="SMART" id="SM00670">
    <property type="entry name" value="PINc"/>
    <property type="match status" value="1"/>
</dbReference>
<dbReference type="Proteomes" id="UP000694559">
    <property type="component" value="Unplaced"/>
</dbReference>
<keyword evidence="5" id="KW-0378">Hydrolase</keyword>
<dbReference type="FunFam" id="2.40.50.690:FF:000002">
    <property type="entry name" value="exosome complex exonuclease RRP44 isoform X1"/>
    <property type="match status" value="1"/>
</dbReference>
<dbReference type="GO" id="GO:0003723">
    <property type="term" value="F:RNA binding"/>
    <property type="evidence" value="ECO:0007669"/>
    <property type="project" value="UniProtKB-KW"/>
</dbReference>
<evidence type="ECO:0000259" key="14">
    <source>
        <dbReference type="SMART" id="SM00670"/>
    </source>
</evidence>
<feature type="domain" description="RNB" evidence="15">
    <location>
        <begin position="442"/>
        <end position="714"/>
    </location>
</feature>
<dbReference type="GO" id="GO:0071031">
    <property type="term" value="P:nuclear mRNA surveillance of mRNA 3'-end processing"/>
    <property type="evidence" value="ECO:0007669"/>
    <property type="project" value="TreeGrafter"/>
</dbReference>
<dbReference type="AlphaFoldDB" id="A0A8C7E4L9"/>
<dbReference type="GO" id="GO:0004519">
    <property type="term" value="F:endonuclease activity"/>
    <property type="evidence" value="ECO:0007669"/>
    <property type="project" value="TreeGrafter"/>
</dbReference>
<keyword evidence="7" id="KW-0269">Exonuclease</keyword>
<dbReference type="Pfam" id="PF00773">
    <property type="entry name" value="RNB"/>
    <property type="match status" value="2"/>
</dbReference>
<evidence type="ECO:0000313" key="16">
    <source>
        <dbReference type="Ensembl" id="ENSNNAP00000023261.1"/>
    </source>
</evidence>
<dbReference type="InterPro" id="IPR033770">
    <property type="entry name" value="RRP44_S1"/>
</dbReference>
<evidence type="ECO:0000256" key="13">
    <source>
        <dbReference type="SAM" id="Coils"/>
    </source>
</evidence>
<dbReference type="Gene3D" id="2.40.50.140">
    <property type="entry name" value="Nucleic acid-binding proteins"/>
    <property type="match status" value="1"/>
</dbReference>
<dbReference type="InterPro" id="IPR029060">
    <property type="entry name" value="PIN-like_dom_sf"/>
</dbReference>
<dbReference type="Gene3D" id="3.40.50.1010">
    <property type="entry name" value="5'-nuclease"/>
    <property type="match status" value="1"/>
</dbReference>
<dbReference type="SMART" id="SM00955">
    <property type="entry name" value="RNB"/>
    <property type="match status" value="1"/>
</dbReference>
<dbReference type="SUPFAM" id="SSF88723">
    <property type="entry name" value="PIN domain-like"/>
    <property type="match status" value="1"/>
</dbReference>
<feature type="coiled-coil region" evidence="13">
    <location>
        <begin position="281"/>
        <end position="308"/>
    </location>
</feature>
<evidence type="ECO:0000256" key="9">
    <source>
        <dbReference type="ARBA" id="ARBA00023242"/>
    </source>
</evidence>
<dbReference type="SUPFAM" id="SSF50249">
    <property type="entry name" value="Nucleic acid-binding proteins"/>
    <property type="match status" value="3"/>
</dbReference>
<dbReference type="Gene3D" id="2.40.50.690">
    <property type="match status" value="1"/>
</dbReference>
<feature type="domain" description="PIN" evidence="14">
    <location>
        <begin position="36"/>
        <end position="156"/>
    </location>
</feature>
<dbReference type="GO" id="GO:0000176">
    <property type="term" value="C:nuclear exosome (RNase complex)"/>
    <property type="evidence" value="ECO:0007669"/>
    <property type="project" value="UniProtKB-ARBA"/>
</dbReference>
<protein>
    <recommendedName>
        <fullName evidence="10">Protein DIS3 homolog</fullName>
    </recommendedName>
    <alternativeName>
        <fullName evidence="11">Ribosomal RNA-processing protein 44</fullName>
    </alternativeName>
</protein>
<dbReference type="InterPro" id="IPR012340">
    <property type="entry name" value="NA-bd_OB-fold"/>
</dbReference>
<dbReference type="InterPro" id="IPR002716">
    <property type="entry name" value="PIN_dom"/>
</dbReference>
<dbReference type="GO" id="GO:0000175">
    <property type="term" value="F:3'-5'-RNA exonuclease activity"/>
    <property type="evidence" value="ECO:0007669"/>
    <property type="project" value="TreeGrafter"/>
</dbReference>
<evidence type="ECO:0000256" key="4">
    <source>
        <dbReference type="ARBA" id="ARBA00022722"/>
    </source>
</evidence>
<accession>A0A8C7E4L9</accession>
<dbReference type="Gene3D" id="2.40.50.700">
    <property type="match status" value="1"/>
</dbReference>
<comment type="subcellular location">
    <subcellularLocation>
        <location evidence="1">Nucleus</location>
    </subcellularLocation>
</comment>
<keyword evidence="4" id="KW-0540">Nuclease</keyword>
<evidence type="ECO:0000256" key="12">
    <source>
        <dbReference type="RuleBase" id="RU003901"/>
    </source>
</evidence>
<dbReference type="GeneTree" id="ENSGT00530000063106"/>
<proteinExistence type="inferred from homology"/>
<dbReference type="GO" id="GO:0016075">
    <property type="term" value="P:rRNA catabolic process"/>
    <property type="evidence" value="ECO:0007669"/>
    <property type="project" value="TreeGrafter"/>
</dbReference>
<evidence type="ECO:0000256" key="7">
    <source>
        <dbReference type="ARBA" id="ARBA00022839"/>
    </source>
</evidence>
<keyword evidence="8" id="KW-0694">RNA-binding</keyword>
<dbReference type="InterPro" id="IPR033771">
    <property type="entry name" value="Rrp44_CSD1"/>
</dbReference>
<dbReference type="PANTHER" id="PTHR23355">
    <property type="entry name" value="RIBONUCLEASE"/>
    <property type="match status" value="1"/>
</dbReference>
<keyword evidence="3" id="KW-0698">rRNA processing</keyword>
<dbReference type="Pfam" id="PF17216">
    <property type="entry name" value="Rrp44_CSD1"/>
    <property type="match status" value="1"/>
</dbReference>
<evidence type="ECO:0000259" key="15">
    <source>
        <dbReference type="SMART" id="SM00955"/>
    </source>
</evidence>
<dbReference type="InterPro" id="IPR041505">
    <property type="entry name" value="Dis3_CSD2"/>
</dbReference>
<keyword evidence="9" id="KW-0539">Nucleus</keyword>
<evidence type="ECO:0000256" key="8">
    <source>
        <dbReference type="ARBA" id="ARBA00022884"/>
    </source>
</evidence>
<evidence type="ECO:0000256" key="3">
    <source>
        <dbReference type="ARBA" id="ARBA00022552"/>
    </source>
</evidence>
<keyword evidence="13" id="KW-0175">Coiled coil</keyword>
<dbReference type="InterPro" id="IPR022966">
    <property type="entry name" value="RNase_II/R_CS"/>
</dbReference>
<name>A0A8C7E4L9_NAJNA</name>
<dbReference type="OrthoDB" id="372421at2759"/>
<organism evidence="16 17">
    <name type="scientific">Naja naja</name>
    <name type="common">Indian cobra</name>
    <dbReference type="NCBI Taxonomy" id="35670"/>
    <lineage>
        <taxon>Eukaryota</taxon>
        <taxon>Metazoa</taxon>
        <taxon>Chordata</taxon>
        <taxon>Craniata</taxon>
        <taxon>Vertebrata</taxon>
        <taxon>Euteleostomi</taxon>
        <taxon>Lepidosauria</taxon>
        <taxon>Squamata</taxon>
        <taxon>Bifurcata</taxon>
        <taxon>Unidentata</taxon>
        <taxon>Episquamata</taxon>
        <taxon>Toxicofera</taxon>
        <taxon>Serpentes</taxon>
        <taxon>Colubroidea</taxon>
        <taxon>Elapidae</taxon>
        <taxon>Elapinae</taxon>
        <taxon>Naja</taxon>
    </lineage>
</organism>
<dbReference type="CDD" id="cd09862">
    <property type="entry name" value="PIN_Rrp44-like"/>
    <property type="match status" value="1"/>
</dbReference>
<dbReference type="Pfam" id="PF17215">
    <property type="entry name" value="Rrp44_S1"/>
    <property type="match status" value="1"/>
</dbReference>
<evidence type="ECO:0000313" key="17">
    <source>
        <dbReference type="Proteomes" id="UP000694559"/>
    </source>
</evidence>
<dbReference type="InterPro" id="IPR001900">
    <property type="entry name" value="RNase_II/R"/>
</dbReference>
<dbReference type="Pfam" id="PF13638">
    <property type="entry name" value="PIN_4"/>
    <property type="match status" value="1"/>
</dbReference>
<keyword evidence="17" id="KW-1185">Reference proteome</keyword>
<gene>
    <name evidence="16" type="primary">DIS3</name>
</gene>
<evidence type="ECO:0000256" key="1">
    <source>
        <dbReference type="ARBA" id="ARBA00004123"/>
    </source>
</evidence>
<dbReference type="GO" id="GO:0006364">
    <property type="term" value="P:rRNA processing"/>
    <property type="evidence" value="ECO:0007669"/>
    <property type="project" value="UniProtKB-KW"/>
</dbReference>
<evidence type="ECO:0000256" key="10">
    <source>
        <dbReference type="ARBA" id="ARBA00077221"/>
    </source>
</evidence>
<dbReference type="InterPro" id="IPR050180">
    <property type="entry name" value="RNR_Ribonuclease"/>
</dbReference>
<comment type="similarity">
    <text evidence="2 12">Belongs to the RNR ribonuclease family.</text>
</comment>
<evidence type="ECO:0000256" key="6">
    <source>
        <dbReference type="ARBA" id="ARBA00022835"/>
    </source>
</evidence>
<dbReference type="FunFam" id="2.40.50.700:FF:000001">
    <property type="entry name" value="Exosome complex exonuclease exoribonuclease (Rrp44)"/>
    <property type="match status" value="1"/>
</dbReference>
<dbReference type="GO" id="GO:0000177">
    <property type="term" value="C:cytoplasmic exosome (RNase complex)"/>
    <property type="evidence" value="ECO:0007669"/>
    <property type="project" value="TreeGrafter"/>
</dbReference>
<sequence>MLTSRAFLKRTRGGAVLKVVREHYLRDDVACLPLWCALCAALRPPPLASSPPLYPSSCLQIDVLEDAALGNAIVLQTVLQEVRKHAIAAPEKHFYSFANEHHKETYIEQERGEIANDRNDRAIRVAAKWYQEHLKKSQGEESTLVILLTNDRKNKEKAVEEGITTFTCEEYVKSLTGHPELMDRLACLNDEENEIESSKIVFPEHLPLSKLQQGIKSGLYVQGTFRASRDNYLEATVWIHGNDQEREVIIQGLKHLNRAVHEDIVAVELLSKDAWAAPSSVVLLDDETKNEEEDIEKEEEDQNKLKTSVNMAMLRPTGRVVGIIKRNWRPYCGMLSKSHIKEARRHLFTPADRRIPRIRIETRQASILEGRRIIVAIDGWPKTSRYPNGHFVKNLGAAGDKETETEVLLLEHDVPHQPFSQAVLSFLPQMPWSISDEDMKQREDLRQLCVCSVDPPGCTDIDDALHCRELENGNLEVGVHIADVSHFIRPGNALDQESAKRGTTVYLCEKRIDMVPDLLSSNLCSLRSNVDRFAFSCIWEMNQNAEILATRFTKSVINSKVGFKMSGPLFLFCRETNSMVEEFMLLANISVAQKINQEFSEHALLRKHPAPPPSNYDILVKAAKSKGLEIKTDCAKSLADSLDRAESPSFPYLNTLLRILATRCMMQAVYFCSGMDSDFHHYGLASPIYTHFTSPIRRYADIIVHRLLAVAIGVDTTYPDLTDKHKLAELCKNLNFRHKMAQYAQRASIAFHTQLFFKNKGEVSEEAYILFVRKNAIVVLIPKYGLEGTVFFEEKAKTNERLVFNDEVRLAFFCKGKKKLLFS</sequence>
<reference evidence="16" key="1">
    <citation type="submission" date="2025-08" db="UniProtKB">
        <authorList>
            <consortium name="Ensembl"/>
        </authorList>
    </citation>
    <scope>IDENTIFICATION</scope>
</reference>
<keyword evidence="6" id="KW-0271">Exosome</keyword>
<evidence type="ECO:0000256" key="5">
    <source>
        <dbReference type="ARBA" id="ARBA00022801"/>
    </source>
</evidence>
<dbReference type="PROSITE" id="PS01175">
    <property type="entry name" value="RIBONUCLEASE_II"/>
    <property type="match status" value="1"/>
</dbReference>
<dbReference type="Pfam" id="PF17849">
    <property type="entry name" value="OB_Dis3"/>
    <property type="match status" value="1"/>
</dbReference>
<dbReference type="PANTHER" id="PTHR23355:SF35">
    <property type="entry name" value="EXOSOME COMPLEX EXONUCLEASE RRP44"/>
    <property type="match status" value="1"/>
</dbReference>
<reference evidence="16" key="2">
    <citation type="submission" date="2025-09" db="UniProtKB">
        <authorList>
            <consortium name="Ensembl"/>
        </authorList>
    </citation>
    <scope>IDENTIFICATION</scope>
</reference>
<dbReference type="Ensembl" id="ENSNNAT00000024383.1">
    <property type="protein sequence ID" value="ENSNNAP00000023261.1"/>
    <property type="gene ID" value="ENSNNAG00000013627.1"/>
</dbReference>